<dbReference type="EMBL" id="FOOI01000008">
    <property type="protein sequence ID" value="SFG75980.1"/>
    <property type="molecule type" value="Genomic_DNA"/>
</dbReference>
<protein>
    <submittedName>
        <fullName evidence="3">Uncharacterized protein</fullName>
    </submittedName>
</protein>
<evidence type="ECO:0000313" key="4">
    <source>
        <dbReference type="Proteomes" id="UP000199052"/>
    </source>
</evidence>
<dbReference type="Proteomes" id="UP000533017">
    <property type="component" value="Unassembled WGS sequence"/>
</dbReference>
<evidence type="ECO:0000256" key="1">
    <source>
        <dbReference type="SAM" id="MobiDB-lite"/>
    </source>
</evidence>
<feature type="region of interest" description="Disordered" evidence="1">
    <location>
        <begin position="1"/>
        <end position="21"/>
    </location>
</feature>
<evidence type="ECO:0000313" key="5">
    <source>
        <dbReference type="Proteomes" id="UP000533017"/>
    </source>
</evidence>
<proteinExistence type="predicted"/>
<feature type="region of interest" description="Disordered" evidence="1">
    <location>
        <begin position="46"/>
        <end position="67"/>
    </location>
</feature>
<gene>
    <name evidence="2" type="ORF">FHR37_005425</name>
    <name evidence="3" type="ORF">SAMN05421678_108160</name>
</gene>
<evidence type="ECO:0000313" key="3">
    <source>
        <dbReference type="EMBL" id="SFG75980.1"/>
    </source>
</evidence>
<organism evidence="3 4">
    <name type="scientific">Actinopolymorpha cephalotaxi</name>
    <dbReference type="NCBI Taxonomy" id="504797"/>
    <lineage>
        <taxon>Bacteria</taxon>
        <taxon>Bacillati</taxon>
        <taxon>Actinomycetota</taxon>
        <taxon>Actinomycetes</taxon>
        <taxon>Propionibacteriales</taxon>
        <taxon>Actinopolymorphaceae</taxon>
        <taxon>Actinopolymorpha</taxon>
    </lineage>
</organism>
<feature type="compositionally biased region" description="Basic residues" evidence="1">
    <location>
        <begin position="1"/>
        <end position="19"/>
    </location>
</feature>
<dbReference type="EMBL" id="JACBZA010000001">
    <property type="protein sequence ID" value="NYH86574.1"/>
    <property type="molecule type" value="Genomic_DNA"/>
</dbReference>
<reference evidence="3 4" key="1">
    <citation type="submission" date="2016-10" db="EMBL/GenBank/DDBJ databases">
        <authorList>
            <person name="de Groot N.N."/>
        </authorList>
    </citation>
    <scope>NUCLEOTIDE SEQUENCE [LARGE SCALE GENOMIC DNA]</scope>
    <source>
        <strain evidence="3 4">CPCC 202808</strain>
    </source>
</reference>
<name>A0A1I2UFZ0_9ACTN</name>
<dbReference type="Proteomes" id="UP000199052">
    <property type="component" value="Unassembled WGS sequence"/>
</dbReference>
<dbReference type="AlphaFoldDB" id="A0A1I2UFZ0"/>
<evidence type="ECO:0000313" key="2">
    <source>
        <dbReference type="EMBL" id="NYH86574.1"/>
    </source>
</evidence>
<keyword evidence="5" id="KW-1185">Reference proteome</keyword>
<reference evidence="2 5" key="2">
    <citation type="submission" date="2020-07" db="EMBL/GenBank/DDBJ databases">
        <title>Sequencing the genomes of 1000 actinobacteria strains.</title>
        <authorList>
            <person name="Klenk H.-P."/>
        </authorList>
    </citation>
    <scope>NUCLEOTIDE SEQUENCE [LARGE SCALE GENOMIC DNA]</scope>
    <source>
        <strain evidence="2 5">DSM 45117</strain>
    </source>
</reference>
<accession>A0A1I2UFZ0</accession>
<sequence>MARGQRRSGRSRLVPRRRPQMFGDQHVQTVRLPLARQAALARLDRGPPRTEDLTHAPAGTIDRAANPGVTRGPVMVVLRRGRRTVLTPGGRARFLCTCHRLAASAYRLMGIRTPSLRFVRRRPNAVRRNLPNTGWQPEGGHGPIVVTVTGGAVGLSCPVGADQERTTEVGVLTSNRETGGVVRRKGFRVGVDVRRPVGESAPWPVSRVWPDVRTVHVPVRRRPGPELSCRVNVIGSVGPVGRCTPR</sequence>